<dbReference type="AlphaFoldDB" id="A0A564Y587"/>
<reference evidence="1 2" key="1">
    <citation type="submission" date="2019-07" db="EMBL/GenBank/DDBJ databases">
        <authorList>
            <person name="Jastrzebski P J."/>
            <person name="Paukszto L."/>
            <person name="Jastrzebski P J."/>
        </authorList>
    </citation>
    <scope>NUCLEOTIDE SEQUENCE [LARGE SCALE GENOMIC DNA]</scope>
    <source>
        <strain evidence="1 2">WMS-il1</strain>
    </source>
</reference>
<accession>A0A564Y587</accession>
<dbReference type="EMBL" id="CABIJS010000066">
    <property type="protein sequence ID" value="VUZ41733.1"/>
    <property type="molecule type" value="Genomic_DNA"/>
</dbReference>
<evidence type="ECO:0000313" key="1">
    <source>
        <dbReference type="EMBL" id="VUZ41733.1"/>
    </source>
</evidence>
<sequence length="79" mass="9459">MAWHGMMDENREKSMRDILSNILECLKEEQYMGSVLHQRLISRLISRRRSRQLMWTKPTRENCLLCAKGLLKKLKSLRV</sequence>
<gene>
    <name evidence="1" type="ORF">WMSIL1_LOCUS2549</name>
</gene>
<proteinExistence type="predicted"/>
<name>A0A564Y587_HYMDI</name>
<dbReference type="Proteomes" id="UP000321570">
    <property type="component" value="Unassembled WGS sequence"/>
</dbReference>
<protein>
    <submittedName>
        <fullName evidence="1">Uncharacterized protein</fullName>
    </submittedName>
</protein>
<organism evidence="1 2">
    <name type="scientific">Hymenolepis diminuta</name>
    <name type="common">Rat tapeworm</name>
    <dbReference type="NCBI Taxonomy" id="6216"/>
    <lineage>
        <taxon>Eukaryota</taxon>
        <taxon>Metazoa</taxon>
        <taxon>Spiralia</taxon>
        <taxon>Lophotrochozoa</taxon>
        <taxon>Platyhelminthes</taxon>
        <taxon>Cestoda</taxon>
        <taxon>Eucestoda</taxon>
        <taxon>Cyclophyllidea</taxon>
        <taxon>Hymenolepididae</taxon>
        <taxon>Hymenolepis</taxon>
    </lineage>
</organism>
<keyword evidence="2" id="KW-1185">Reference proteome</keyword>
<evidence type="ECO:0000313" key="2">
    <source>
        <dbReference type="Proteomes" id="UP000321570"/>
    </source>
</evidence>